<dbReference type="GO" id="GO:0004066">
    <property type="term" value="F:asparagine synthase (glutamine-hydrolyzing) activity"/>
    <property type="evidence" value="ECO:0007669"/>
    <property type="project" value="InterPro"/>
</dbReference>
<evidence type="ECO:0000256" key="2">
    <source>
        <dbReference type="ARBA" id="ARBA00022840"/>
    </source>
</evidence>
<dbReference type="CDD" id="cd01991">
    <property type="entry name" value="Asn_synthase_B_C"/>
    <property type="match status" value="1"/>
</dbReference>
<keyword evidence="1" id="KW-0547">Nucleotide-binding</keyword>
<feature type="domain" description="Asparagine synthetase" evidence="3">
    <location>
        <begin position="232"/>
        <end position="323"/>
    </location>
</feature>
<feature type="domain" description="Asparagine synthetase" evidence="3">
    <location>
        <begin position="74"/>
        <end position="201"/>
    </location>
</feature>
<reference evidence="4 5" key="1">
    <citation type="submission" date="2020-08" db="EMBL/GenBank/DDBJ databases">
        <title>Genomic Encyclopedia of Type Strains, Phase IV (KMG-IV): sequencing the most valuable type-strain genomes for metagenomic binning, comparative biology and taxonomic classification.</title>
        <authorList>
            <person name="Goeker M."/>
        </authorList>
    </citation>
    <scope>NUCLEOTIDE SEQUENCE [LARGE SCALE GENOMIC DNA]</scope>
    <source>
        <strain evidence="4 5">DSM 23240</strain>
    </source>
</reference>
<gene>
    <name evidence="4" type="ORF">HNR39_004478</name>
</gene>
<dbReference type="Proteomes" id="UP000571084">
    <property type="component" value="Unassembled WGS sequence"/>
</dbReference>
<accession>A0A840S240</accession>
<dbReference type="Pfam" id="PF00733">
    <property type="entry name" value="Asn_synthase"/>
    <property type="match status" value="2"/>
</dbReference>
<dbReference type="PANTHER" id="PTHR11772">
    <property type="entry name" value="ASPARAGINE SYNTHETASE"/>
    <property type="match status" value="1"/>
</dbReference>
<keyword evidence="5" id="KW-1185">Reference proteome</keyword>
<dbReference type="GO" id="GO:0005524">
    <property type="term" value="F:ATP binding"/>
    <property type="evidence" value="ECO:0007669"/>
    <property type="project" value="UniProtKB-KW"/>
</dbReference>
<comment type="caution">
    <text evidence="4">The sequence shown here is derived from an EMBL/GenBank/DDBJ whole genome shotgun (WGS) entry which is preliminary data.</text>
</comment>
<dbReference type="GO" id="GO:0005829">
    <property type="term" value="C:cytosol"/>
    <property type="evidence" value="ECO:0007669"/>
    <property type="project" value="TreeGrafter"/>
</dbReference>
<evidence type="ECO:0000259" key="3">
    <source>
        <dbReference type="Pfam" id="PF00733"/>
    </source>
</evidence>
<dbReference type="InterPro" id="IPR050795">
    <property type="entry name" value="Asn_Synthetase"/>
</dbReference>
<dbReference type="InterPro" id="IPR014729">
    <property type="entry name" value="Rossmann-like_a/b/a_fold"/>
</dbReference>
<dbReference type="AlphaFoldDB" id="A0A840S240"/>
<evidence type="ECO:0000313" key="5">
    <source>
        <dbReference type="Proteomes" id="UP000571084"/>
    </source>
</evidence>
<dbReference type="EMBL" id="JACHHQ010000018">
    <property type="protein sequence ID" value="MBB5202609.1"/>
    <property type="molecule type" value="Genomic_DNA"/>
</dbReference>
<dbReference type="PANTHER" id="PTHR11772:SF2">
    <property type="entry name" value="ASPARAGINE SYNTHETASE [GLUTAMINE-HYDROLYZING]"/>
    <property type="match status" value="1"/>
</dbReference>
<name>A0A840S240_9BURK</name>
<dbReference type="GO" id="GO:0006529">
    <property type="term" value="P:asparagine biosynthetic process"/>
    <property type="evidence" value="ECO:0007669"/>
    <property type="project" value="InterPro"/>
</dbReference>
<evidence type="ECO:0000256" key="1">
    <source>
        <dbReference type="ARBA" id="ARBA00022741"/>
    </source>
</evidence>
<organism evidence="4 5">
    <name type="scientific">Glaciimonas immobilis</name>
    <dbReference type="NCBI Taxonomy" id="728004"/>
    <lineage>
        <taxon>Bacteria</taxon>
        <taxon>Pseudomonadati</taxon>
        <taxon>Pseudomonadota</taxon>
        <taxon>Betaproteobacteria</taxon>
        <taxon>Burkholderiales</taxon>
        <taxon>Oxalobacteraceae</taxon>
        <taxon>Glaciimonas</taxon>
    </lineage>
</organism>
<sequence length="361" mass="39197">MTGAELTVYENTGIQHNGNSCVENISRLQHNCRLRVDVSLGKLTIERIVGVDNFIVQSSRLCDPIEAGEIQINALRMAIKNRLAEGREIGVLVSGGVDSSLVAALIAEQTSEMTAFSIGTDFGDEFDDASQLTEALNKPLIKIMFCEEDILNALAPTIRAFGHADREAVEVGVAITAFCRKAAGNRLIFTGYGSDLINSGLTVDSGIAEDIREKIHKVVDKTRYSSELTNVAALACGCDLAHPYWDPMVIRIALDTCPSVKTALGREKGHLRMAAQRLLPKEIAWRKKTAIHHGNGLAAQLSGLIDSKTSRLSSSNQVYGAILIELINDAIISPFSPMAPSVIFERAIHKVSRNEKFLAVK</sequence>
<dbReference type="SUPFAM" id="SSF52402">
    <property type="entry name" value="Adenine nucleotide alpha hydrolases-like"/>
    <property type="match status" value="1"/>
</dbReference>
<evidence type="ECO:0000313" key="4">
    <source>
        <dbReference type="EMBL" id="MBB5202609.1"/>
    </source>
</evidence>
<dbReference type="RefSeq" id="WP_168057121.1">
    <property type="nucleotide sequence ID" value="NZ_JAAOZT010000015.1"/>
</dbReference>
<protein>
    <submittedName>
        <fullName evidence="4">Asparagine synthetase B (Glutamine-hydrolyzing)</fullName>
    </submittedName>
</protein>
<proteinExistence type="predicted"/>
<dbReference type="Gene3D" id="3.40.50.620">
    <property type="entry name" value="HUPs"/>
    <property type="match status" value="1"/>
</dbReference>
<dbReference type="InterPro" id="IPR001962">
    <property type="entry name" value="Asn_synthase"/>
</dbReference>
<keyword evidence="2" id="KW-0067">ATP-binding</keyword>